<comment type="caution">
    <text evidence="1">The sequence shown here is derived from an EMBL/GenBank/DDBJ whole genome shotgun (WGS) entry which is preliminary data.</text>
</comment>
<protein>
    <submittedName>
        <fullName evidence="1">Uncharacterized protein</fullName>
    </submittedName>
</protein>
<proteinExistence type="predicted"/>
<accession>A0ACC3S6M4</accession>
<sequence length="434" mass="47864">MRVSNTLLFTTACCAASVFAASSDLTALASAPTACTDFARIDYSSWSQSHIKTWCEEHDPSSTGQCAPVTWPGDVTAPPMAHTHRGLVNWFLHRNPNLGTRKDCIALSMGFQVNTATNKKNGLSETVTCDLYDLGHDRHHECVCFPVYADATSTIRRVGDRDVVTTNTYYPPENVVKRELSSALFRKDPPIYHADYPKTVDLFSRDTKLGGSTLGGFPYCASPAAAIQPRRPPWTATLPTRGQVTMPFGTPTGPTDVCRTVPIIPTGPPTPSPRDKNCKTAWAVESCLWQFIEPYNETRRYWVTYQDIAGNGLFATWSSITISRTEPHWGLNTEDFLDPQTSETEYTTLTSQVVRTDPSGNPIYRTTETTVMPVSDDPSAVSTTATTTVSGGNTIVTTIYVPIPTTTDADWHLSTMTALGSFHRRDRSDRWKRG</sequence>
<evidence type="ECO:0000313" key="2">
    <source>
        <dbReference type="Proteomes" id="UP001320706"/>
    </source>
</evidence>
<organism evidence="1 2">
    <name type="scientific">Zalaria obscura</name>
    <dbReference type="NCBI Taxonomy" id="2024903"/>
    <lineage>
        <taxon>Eukaryota</taxon>
        <taxon>Fungi</taxon>
        <taxon>Dikarya</taxon>
        <taxon>Ascomycota</taxon>
        <taxon>Pezizomycotina</taxon>
        <taxon>Dothideomycetes</taxon>
        <taxon>Dothideomycetidae</taxon>
        <taxon>Dothideales</taxon>
        <taxon>Zalariaceae</taxon>
        <taxon>Zalaria</taxon>
    </lineage>
</organism>
<dbReference type="EMBL" id="JAMKPW020000041">
    <property type="protein sequence ID" value="KAK8196567.1"/>
    <property type="molecule type" value="Genomic_DNA"/>
</dbReference>
<keyword evidence="2" id="KW-1185">Reference proteome</keyword>
<dbReference type="Proteomes" id="UP001320706">
    <property type="component" value="Unassembled WGS sequence"/>
</dbReference>
<reference evidence="1" key="1">
    <citation type="submission" date="2024-02" db="EMBL/GenBank/DDBJ databases">
        <title>Metagenome Assembled Genome of Zalaria obscura JY119.</title>
        <authorList>
            <person name="Vighnesh L."/>
            <person name="Jagadeeshwari U."/>
            <person name="Venkata Ramana C."/>
            <person name="Sasikala C."/>
        </authorList>
    </citation>
    <scope>NUCLEOTIDE SEQUENCE</scope>
    <source>
        <strain evidence="1">JY119</strain>
    </source>
</reference>
<name>A0ACC3S6M4_9PEZI</name>
<evidence type="ECO:0000313" key="1">
    <source>
        <dbReference type="EMBL" id="KAK8196567.1"/>
    </source>
</evidence>
<gene>
    <name evidence="1" type="ORF">M8818_006732</name>
</gene>